<dbReference type="STRING" id="525257.HMPREF0204_11868"/>
<sequence length="578" mass="66105">MKTKIVLLFLLGWVGMVCGQMKVLSEIDSENFNYLKDTKTSSSFIQKITNSNDKTLECVIKKYTGLGLSDISENNVLEGKEKIGKYSVCLYDEGDIYRCNEKNENHQILIDNDIEVFTIVGQNNKRLLFDSDNGVFLIEISKDRINEKERDMLINFINIGYNCDEEIGTAVHPSTFNDDLRLIRNGVILNSSDNATNNNAVTFTNGTNDTRINVGANFNFKEKWFLNFGIYTASLKTGFLYSDKRWKDDIGALLTINRVVLNETMFFNKADCEKLSDKRKKYRDSIVAEYGNLKKSYDIYDQKLKKLIKDKENIENKSDYTEKDVKELKEIQKEISLVEKEIDLYTKIKSNSKKYIDSKLESFDKKNDILQGSKLHWIKATLDLSNQNVKLDTANLLSLVKDGEIKNFPKLSLELSYNFNRQKKTLLNAQGFLNVTMGSILDAGIGSEKPFLKEEDSEVFIFDKSGRQLGKYSYLKRAFWTLKSGAQGSLFVLGDFGITGYASHTFALQNMSYMDYRNRYTLLGGFIFKINNGEDNNKATFRILAGVENEPYHTRALKDSFMVKVSIGVPFGIFSKNK</sequence>
<evidence type="ECO:0000313" key="3">
    <source>
        <dbReference type="Proteomes" id="UP000279227"/>
    </source>
</evidence>
<evidence type="ECO:0000256" key="1">
    <source>
        <dbReference type="SAM" id="Coils"/>
    </source>
</evidence>
<proteinExistence type="predicted"/>
<dbReference type="Proteomes" id="UP000279227">
    <property type="component" value="Chromosome"/>
</dbReference>
<name>A0A448B3K9_CHRGE</name>
<dbReference type="OrthoDB" id="1158431at2"/>
<dbReference type="EMBL" id="LR134289">
    <property type="protein sequence ID" value="VEE08300.1"/>
    <property type="molecule type" value="Genomic_DNA"/>
</dbReference>
<dbReference type="KEGG" id="cgle:NCTC11432_02587"/>
<feature type="coiled-coil region" evidence="1">
    <location>
        <begin position="297"/>
        <end position="348"/>
    </location>
</feature>
<gene>
    <name evidence="2" type="ORF">NCTC11432_02587</name>
</gene>
<reference evidence="2 3" key="1">
    <citation type="submission" date="2018-12" db="EMBL/GenBank/DDBJ databases">
        <authorList>
            <consortium name="Pathogen Informatics"/>
        </authorList>
    </citation>
    <scope>NUCLEOTIDE SEQUENCE [LARGE SCALE GENOMIC DNA]</scope>
    <source>
        <strain evidence="2 3">NCTC11432</strain>
    </source>
</reference>
<dbReference type="RefSeq" id="WP_002976604.1">
    <property type="nucleotide sequence ID" value="NZ_CP068486.1"/>
</dbReference>
<accession>A0A448B3K9</accession>
<protein>
    <submittedName>
        <fullName evidence="2">Uncharacterized protein</fullName>
    </submittedName>
</protein>
<organism evidence="2 3">
    <name type="scientific">Chryseobacterium gleum</name>
    <name type="common">Flavobacterium gleum</name>
    <dbReference type="NCBI Taxonomy" id="250"/>
    <lineage>
        <taxon>Bacteria</taxon>
        <taxon>Pseudomonadati</taxon>
        <taxon>Bacteroidota</taxon>
        <taxon>Flavobacteriia</taxon>
        <taxon>Flavobacteriales</taxon>
        <taxon>Weeksellaceae</taxon>
        <taxon>Chryseobacterium group</taxon>
        <taxon>Chryseobacterium</taxon>
    </lineage>
</organism>
<evidence type="ECO:0000313" key="2">
    <source>
        <dbReference type="EMBL" id="VEE08300.1"/>
    </source>
</evidence>
<keyword evidence="1" id="KW-0175">Coiled coil</keyword>
<dbReference type="GeneID" id="93020330"/>
<dbReference type="AlphaFoldDB" id="A0A448B3K9"/>